<feature type="binding site" evidence="38">
    <location>
        <position position="297"/>
    </location>
    <ligand>
        <name>substrate</name>
    </ligand>
</feature>
<feature type="binding site" evidence="38">
    <location>
        <position position="87"/>
    </location>
    <ligand>
        <name>substrate</name>
    </ligand>
</feature>
<evidence type="ECO:0000256" key="34">
    <source>
        <dbReference type="ARBA" id="ARBA00072809"/>
    </source>
</evidence>
<evidence type="ECO:0000256" key="29">
    <source>
        <dbReference type="ARBA" id="ARBA00043773"/>
    </source>
</evidence>
<dbReference type="Proteomes" id="UP001066276">
    <property type="component" value="Chromosome 2_2"/>
</dbReference>
<feature type="binding site" evidence="38">
    <location>
        <position position="280"/>
    </location>
    <ligand>
        <name>substrate</name>
    </ligand>
</feature>
<comment type="subcellular location">
    <subcellularLocation>
        <location evidence="1">Golgi apparatus</location>
        <location evidence="1">Golgi stack membrane</location>
        <topology evidence="1">Single-pass type II membrane protein</topology>
    </subcellularLocation>
    <subcellularLocation>
        <location evidence="2">Secreted</location>
    </subcellularLocation>
</comment>
<evidence type="ECO:0000256" key="14">
    <source>
        <dbReference type="ARBA" id="ARBA00023136"/>
    </source>
</evidence>
<dbReference type="GO" id="GO:0006629">
    <property type="term" value="P:lipid metabolic process"/>
    <property type="evidence" value="ECO:0007669"/>
    <property type="project" value="UniProtKB-KW"/>
</dbReference>
<evidence type="ECO:0000256" key="12">
    <source>
        <dbReference type="ARBA" id="ARBA00023034"/>
    </source>
</evidence>
<evidence type="ECO:0000256" key="27">
    <source>
        <dbReference type="ARBA" id="ARBA00042991"/>
    </source>
</evidence>
<dbReference type="PANTHER" id="PTHR46032:SF6">
    <property type="entry name" value="CMP-N-ACETYLNEURAMINATE-BETA-GALACTOSAMIDE-ALPHA-2,3-SIALYLTRANSFERASE 1"/>
    <property type="match status" value="1"/>
</dbReference>
<keyword evidence="41" id="KW-1185">Reference proteome</keyword>
<evidence type="ECO:0000256" key="32">
    <source>
        <dbReference type="ARBA" id="ARBA00052027"/>
    </source>
</evidence>
<dbReference type="InterPro" id="IPR051757">
    <property type="entry name" value="Beta-gal_alpha2-3_sialyltrans"/>
</dbReference>
<dbReference type="InterPro" id="IPR038578">
    <property type="entry name" value="GT29-like_sf"/>
</dbReference>
<comment type="subunit">
    <text evidence="33">Homodimer; disulfide-linked. Homodimer formation occurs in the endoplasmic reticulum.</text>
</comment>
<evidence type="ECO:0000256" key="16">
    <source>
        <dbReference type="ARBA" id="ARBA00023180"/>
    </source>
</evidence>
<dbReference type="GO" id="GO:0005576">
    <property type="term" value="C:extracellular region"/>
    <property type="evidence" value="ECO:0007669"/>
    <property type="project" value="UniProtKB-SubCell"/>
</dbReference>
<evidence type="ECO:0000256" key="21">
    <source>
        <dbReference type="ARBA" id="ARBA00041507"/>
    </source>
</evidence>
<evidence type="ECO:0000256" key="26">
    <source>
        <dbReference type="ARBA" id="ARBA00042990"/>
    </source>
</evidence>
<dbReference type="GO" id="GO:0032580">
    <property type="term" value="C:Golgi cisterna membrane"/>
    <property type="evidence" value="ECO:0007669"/>
    <property type="project" value="UniProtKB-SubCell"/>
</dbReference>
<keyword evidence="12" id="KW-0333">Golgi apparatus</keyword>
<dbReference type="InterPro" id="IPR001675">
    <property type="entry name" value="Glyco_trans_29"/>
</dbReference>
<dbReference type="GO" id="GO:0047288">
    <property type="term" value="F:beta-D-galactosyl-(1-&gt;3)-N-acetyl-beta-D-galactosaminide alpha-2,3- sialyltransferase"/>
    <property type="evidence" value="ECO:0007669"/>
    <property type="project" value="UniProtKB-EC"/>
</dbReference>
<comment type="pathway">
    <text evidence="3">Protein modification; protein glycosylation.</text>
</comment>
<sequence>MTTFLLSYTHTYIIDNLQPESYFLKFSIHLKRLVNLPTRPCSCTTCIAENRNSPWFEERFNESIPHLLTKQNNEIPDDVYIWWQKLQRETNPKLYNETVNQLFETISGDSDFPESSPYRCKRCAVVGNSGNLKDSGYGIWIDGHDFILRMNKAITVGYEADVGSRTTHQFIYPESAHNLQENATLILIPFKILDLEWIISALTTGKIDRTYARVPRKINNSKDKILIYNPSFMKYVYTNWMEKHGRYPSTGILCIVFALHVCDQVDVYGFGADSNGNWDHYFEKSSGKSAFRKTGVHDGDFQANVTETLRSINKIQFFKGR</sequence>
<comment type="catalytic activity">
    <reaction evidence="29">
        <text>a ganglioside GM1 (d18:1(4E)) + CMP-N-acetyl-beta-neuraminate = a ganglioside GD1a (d18:1(4E)) + CMP + H(+)</text>
        <dbReference type="Rhea" id="RHEA:18021"/>
        <dbReference type="ChEBI" id="CHEBI:15378"/>
        <dbReference type="ChEBI" id="CHEBI:57812"/>
        <dbReference type="ChEBI" id="CHEBI:60377"/>
        <dbReference type="ChEBI" id="CHEBI:77709"/>
        <dbReference type="ChEBI" id="CHEBI:78445"/>
        <dbReference type="EC" id="2.4.3.2"/>
    </reaction>
    <physiologicalReaction direction="left-to-right" evidence="29">
        <dbReference type="Rhea" id="RHEA:18022"/>
    </physiologicalReaction>
</comment>
<keyword evidence="13" id="KW-0443">Lipid metabolism</keyword>
<evidence type="ECO:0000256" key="22">
    <source>
        <dbReference type="ARBA" id="ARBA00041997"/>
    </source>
</evidence>
<comment type="catalytic activity">
    <reaction evidence="30">
        <text>a ganglioside GA1 + CMP-N-acetyl-beta-neuraminate = a ganglioside GM1b + CMP + H(+)</text>
        <dbReference type="Rhea" id="RHEA:48244"/>
        <dbReference type="ChEBI" id="CHEBI:15378"/>
        <dbReference type="ChEBI" id="CHEBI:57812"/>
        <dbReference type="ChEBI" id="CHEBI:60377"/>
        <dbReference type="ChEBI" id="CHEBI:88069"/>
        <dbReference type="ChEBI" id="CHEBI:90151"/>
    </reaction>
    <physiologicalReaction direction="left-to-right" evidence="30">
        <dbReference type="Rhea" id="RHEA:48245"/>
    </physiologicalReaction>
</comment>
<evidence type="ECO:0000256" key="37">
    <source>
        <dbReference type="ARBA" id="ARBA00082805"/>
    </source>
</evidence>
<comment type="catalytic activity">
    <reaction evidence="17">
        <text>a beta-D-galactosyl-(1-&gt;3)-N-acetyl-alpha-D-galactosaminyl derivative + CMP-N-acetyl-beta-neuraminate = an N-acetyl-alpha-neuraminyl-(2-&gt;3)-beta-D-galactosyl-(1-&gt;3)-N-acetyl-alpha-D-galactosaminyl derivative + CMP + H(+)</text>
        <dbReference type="Rhea" id="RHEA:21616"/>
        <dbReference type="ChEBI" id="CHEBI:15378"/>
        <dbReference type="ChEBI" id="CHEBI:57812"/>
        <dbReference type="ChEBI" id="CHEBI:60377"/>
        <dbReference type="ChEBI" id="CHEBI:133470"/>
        <dbReference type="ChEBI" id="CHEBI:139596"/>
        <dbReference type="EC" id="2.4.3.4"/>
    </reaction>
    <physiologicalReaction direction="left-to-right" evidence="17">
        <dbReference type="Rhea" id="RHEA:21617"/>
    </physiologicalReaction>
</comment>
<evidence type="ECO:0000256" key="3">
    <source>
        <dbReference type="ARBA" id="ARBA00004922"/>
    </source>
</evidence>
<organism evidence="40 41">
    <name type="scientific">Pleurodeles waltl</name>
    <name type="common">Iberian ribbed newt</name>
    <dbReference type="NCBI Taxonomy" id="8319"/>
    <lineage>
        <taxon>Eukaryota</taxon>
        <taxon>Metazoa</taxon>
        <taxon>Chordata</taxon>
        <taxon>Craniata</taxon>
        <taxon>Vertebrata</taxon>
        <taxon>Euteleostomi</taxon>
        <taxon>Amphibia</taxon>
        <taxon>Batrachia</taxon>
        <taxon>Caudata</taxon>
        <taxon>Salamandroidea</taxon>
        <taxon>Salamandridae</taxon>
        <taxon>Pleurodelinae</taxon>
        <taxon>Pleurodeles</taxon>
    </lineage>
</organism>
<accession>A0AAV7V0B0</accession>
<proteinExistence type="inferred from homology"/>
<dbReference type="Gene3D" id="3.90.1480.20">
    <property type="entry name" value="Glycosyl transferase family 29"/>
    <property type="match status" value="1"/>
</dbReference>
<feature type="binding site" evidence="38">
    <location>
        <position position="151"/>
    </location>
    <ligand>
        <name>substrate</name>
    </ligand>
</feature>
<dbReference type="InterPro" id="IPR012163">
    <property type="entry name" value="Sialyl_trans"/>
</dbReference>
<evidence type="ECO:0000256" key="20">
    <source>
        <dbReference type="ARBA" id="ARBA00040101"/>
    </source>
</evidence>
<keyword evidence="14" id="KW-0472">Membrane</keyword>
<dbReference type="GO" id="GO:0003836">
    <property type="term" value="F:beta-galactoside (CMP) alpha-2,3-sialyltransferase activity"/>
    <property type="evidence" value="ECO:0007669"/>
    <property type="project" value="UniProtKB-EC"/>
</dbReference>
<gene>
    <name evidence="40" type="ORF">NDU88_003530</name>
</gene>
<comment type="catalytic activity">
    <reaction evidence="28">
        <text>a ganglioside GA1 (d18:1(4E)) + CMP-N-acetyl-beta-neuraminate = a ganglioside GM1b (d18:1(4E)) + CMP + H(+)</text>
        <dbReference type="Rhea" id="RHEA:47560"/>
        <dbReference type="ChEBI" id="CHEBI:15378"/>
        <dbReference type="ChEBI" id="CHEBI:27938"/>
        <dbReference type="ChEBI" id="CHEBI:57812"/>
        <dbReference type="ChEBI" id="CHEBI:60377"/>
        <dbReference type="ChEBI" id="CHEBI:78568"/>
    </reaction>
    <physiologicalReaction direction="left-to-right" evidence="28">
        <dbReference type="Rhea" id="RHEA:47561"/>
    </physiologicalReaction>
</comment>
<dbReference type="AlphaFoldDB" id="A0AAV7V0B0"/>
<evidence type="ECO:0000256" key="10">
    <source>
        <dbReference type="ARBA" id="ARBA00022968"/>
    </source>
</evidence>
<evidence type="ECO:0000256" key="13">
    <source>
        <dbReference type="ARBA" id="ARBA00023098"/>
    </source>
</evidence>
<evidence type="ECO:0000256" key="39">
    <source>
        <dbReference type="PIRSR" id="PIRSR005557-2"/>
    </source>
</evidence>
<evidence type="ECO:0000256" key="38">
    <source>
        <dbReference type="PIRSR" id="PIRSR005557-1"/>
    </source>
</evidence>
<dbReference type="CDD" id="cd23966">
    <property type="entry name" value="GT29_ST3GAL1_2"/>
    <property type="match status" value="1"/>
</dbReference>
<feature type="disulfide bond" evidence="39">
    <location>
        <begin position="123"/>
        <end position="262"/>
    </location>
</feature>
<feature type="binding site" evidence="38">
    <location>
        <position position="211"/>
    </location>
    <ligand>
        <name>substrate</name>
    </ligand>
</feature>
<dbReference type="GO" id="GO:0097503">
    <property type="term" value="P:sialylation"/>
    <property type="evidence" value="ECO:0007669"/>
    <property type="project" value="TreeGrafter"/>
</dbReference>
<evidence type="ECO:0000256" key="30">
    <source>
        <dbReference type="ARBA" id="ARBA00043816"/>
    </source>
</evidence>
<evidence type="ECO:0000256" key="1">
    <source>
        <dbReference type="ARBA" id="ARBA00004447"/>
    </source>
</evidence>
<evidence type="ECO:0000256" key="4">
    <source>
        <dbReference type="ARBA" id="ARBA00004934"/>
    </source>
</evidence>
<evidence type="ECO:0000256" key="2">
    <source>
        <dbReference type="ARBA" id="ARBA00004613"/>
    </source>
</evidence>
<comment type="catalytic activity">
    <reaction evidence="32">
        <text>a globoside GalGb4Cer + CMP-N-acetyl-beta-neuraminate = a globoside MSGG + CMP + H(+)</text>
        <dbReference type="Rhea" id="RHEA:65372"/>
        <dbReference type="ChEBI" id="CHEBI:15378"/>
        <dbReference type="ChEBI" id="CHEBI:57812"/>
        <dbReference type="ChEBI" id="CHEBI:60377"/>
        <dbReference type="ChEBI" id="CHEBI:140623"/>
        <dbReference type="ChEBI" id="CHEBI:140691"/>
    </reaction>
    <physiologicalReaction direction="left-to-right" evidence="32">
        <dbReference type="Rhea" id="RHEA:65373"/>
    </physiologicalReaction>
</comment>
<feature type="binding site" evidence="38">
    <location>
        <position position="251"/>
    </location>
    <ligand>
        <name>substrate</name>
    </ligand>
</feature>
<evidence type="ECO:0000256" key="9">
    <source>
        <dbReference type="ARBA" id="ARBA00022692"/>
    </source>
</evidence>
<feature type="binding site" evidence="38">
    <location>
        <position position="271"/>
    </location>
    <ligand>
        <name>substrate</name>
    </ligand>
</feature>
<keyword evidence="8" id="KW-0808">Transferase</keyword>
<keyword evidence="9" id="KW-0812">Transmembrane</keyword>
<evidence type="ECO:0000256" key="18">
    <source>
        <dbReference type="ARBA" id="ARBA00039106"/>
    </source>
</evidence>
<dbReference type="EMBL" id="JANPWB010000004">
    <property type="protein sequence ID" value="KAJ1194241.1"/>
    <property type="molecule type" value="Genomic_DNA"/>
</dbReference>
<evidence type="ECO:0000256" key="28">
    <source>
        <dbReference type="ARBA" id="ARBA00043673"/>
    </source>
</evidence>
<feature type="binding site" evidence="38">
    <location>
        <position position="247"/>
    </location>
    <ligand>
        <name>substrate</name>
    </ligand>
</feature>
<evidence type="ECO:0000256" key="6">
    <source>
        <dbReference type="ARBA" id="ARBA00022525"/>
    </source>
</evidence>
<dbReference type="PIRSF" id="PIRSF005557">
    <property type="entry name" value="Sialyl_trans"/>
    <property type="match status" value="1"/>
</dbReference>
<keyword evidence="16" id="KW-0325">Glycoprotein</keyword>
<keyword evidence="7" id="KW-0328">Glycosyltransferase</keyword>
<evidence type="ECO:0000256" key="15">
    <source>
        <dbReference type="ARBA" id="ARBA00023157"/>
    </source>
</evidence>
<keyword evidence="15" id="KW-1015">Disulfide bond</keyword>
<evidence type="ECO:0000256" key="11">
    <source>
        <dbReference type="ARBA" id="ARBA00022989"/>
    </source>
</evidence>
<evidence type="ECO:0000256" key="33">
    <source>
        <dbReference type="ARBA" id="ARBA00062545"/>
    </source>
</evidence>
<evidence type="ECO:0000256" key="17">
    <source>
        <dbReference type="ARBA" id="ARBA00036292"/>
    </source>
</evidence>
<dbReference type="Pfam" id="PF00777">
    <property type="entry name" value="Glyco_transf_29"/>
    <property type="match status" value="1"/>
</dbReference>
<feature type="binding site" evidence="38">
    <location>
        <position position="128"/>
    </location>
    <ligand>
        <name>substrate</name>
    </ligand>
</feature>
<keyword evidence="11" id="KW-1133">Transmembrane helix</keyword>
<evidence type="ECO:0000256" key="35">
    <source>
        <dbReference type="ARBA" id="ARBA00081228"/>
    </source>
</evidence>
<protein>
    <recommendedName>
        <fullName evidence="20">CMP-N-acetylneuraminate-beta-galactosamide-alpha-2,3-sialyltransferase 1</fullName>
        <ecNumber evidence="18">2.4.3.2</ecNumber>
        <ecNumber evidence="19">2.4.3.4</ecNumber>
    </recommendedName>
    <alternativeName>
        <fullName evidence="34">CMP-N-acetylneuraminate-beta-galactosamide-alpha-2,3-sialyltransferase 2</fullName>
    </alternativeName>
    <alternativeName>
        <fullName evidence="27">Gal-NAc6S</fullName>
    </alternativeName>
    <alternativeName>
        <fullName evidence="24">Gal-beta-1,3-GalNAc-alpha-2,3-sialyltransferase</fullName>
    </alternativeName>
    <alternativeName>
        <fullName evidence="26">Monosialoganglioside sialyltransferase</fullName>
    </alternativeName>
    <alternativeName>
        <fullName evidence="22">ST3Gal I</fullName>
    </alternativeName>
    <alternativeName>
        <fullName evidence="35">ST3Gal II</fullName>
    </alternativeName>
    <alternativeName>
        <fullName evidence="23">ST3GalA.1</fullName>
    </alternativeName>
    <alternativeName>
        <fullName evidence="36">ST3GalA.2</fullName>
    </alternativeName>
    <alternativeName>
        <fullName evidence="21">ST3O</fullName>
    </alternativeName>
    <alternativeName>
        <fullName evidence="25">Sialyltransferase 4A</fullName>
    </alternativeName>
    <alternativeName>
        <fullName evidence="37">Sialyltransferase 4B</fullName>
    </alternativeName>
</protein>
<evidence type="ECO:0000256" key="5">
    <source>
        <dbReference type="ARBA" id="ARBA00006003"/>
    </source>
</evidence>
<evidence type="ECO:0000256" key="7">
    <source>
        <dbReference type="ARBA" id="ARBA00022676"/>
    </source>
</evidence>
<name>A0AAV7V0B0_PLEWA</name>
<evidence type="ECO:0000313" key="41">
    <source>
        <dbReference type="Proteomes" id="UP001066276"/>
    </source>
</evidence>
<evidence type="ECO:0000256" key="8">
    <source>
        <dbReference type="ARBA" id="ARBA00022679"/>
    </source>
</evidence>
<evidence type="ECO:0000313" key="40">
    <source>
        <dbReference type="EMBL" id="KAJ1194241.1"/>
    </source>
</evidence>
<dbReference type="FunFam" id="3.90.1480.20:FF:000002">
    <property type="entry name" value="CMP-N-acetylneuraminate-beta-galactosamide- alpha-2,3-sialyltransferase 2"/>
    <property type="match status" value="1"/>
</dbReference>
<evidence type="ECO:0000256" key="36">
    <source>
        <dbReference type="ARBA" id="ARBA00081332"/>
    </source>
</evidence>
<evidence type="ECO:0000256" key="24">
    <source>
        <dbReference type="ARBA" id="ARBA00042448"/>
    </source>
</evidence>
<keyword evidence="10" id="KW-0735">Signal-anchor</keyword>
<comment type="catalytic activity">
    <reaction evidence="31">
        <text>ganglioside GM1 (d18:1(4E)/18:0) + CMP-N-acetyl-beta-neuraminate = ganglioside GD1a (18:1(4E)/18:0) + CMP + H(+)</text>
        <dbReference type="Rhea" id="RHEA:48248"/>
        <dbReference type="ChEBI" id="CHEBI:15378"/>
        <dbReference type="ChEBI" id="CHEBI:57812"/>
        <dbReference type="ChEBI" id="CHEBI:60377"/>
        <dbReference type="ChEBI" id="CHEBI:73110"/>
        <dbReference type="ChEBI" id="CHEBI:90153"/>
    </reaction>
    <physiologicalReaction direction="left-to-right" evidence="31">
        <dbReference type="Rhea" id="RHEA:48249"/>
    </physiologicalReaction>
</comment>
<evidence type="ECO:0000256" key="19">
    <source>
        <dbReference type="ARBA" id="ARBA00039107"/>
    </source>
</evidence>
<dbReference type="EC" id="2.4.3.4" evidence="19"/>
<comment type="similarity">
    <text evidence="5">Belongs to the glycosyltransferase 29 family.</text>
</comment>
<evidence type="ECO:0000256" key="23">
    <source>
        <dbReference type="ARBA" id="ARBA00042022"/>
    </source>
</evidence>
<comment type="caution">
    <text evidence="40">The sequence shown here is derived from an EMBL/GenBank/DDBJ whole genome shotgun (WGS) entry which is preliminary data.</text>
</comment>
<dbReference type="EC" id="2.4.3.2" evidence="18"/>
<reference evidence="40" key="1">
    <citation type="journal article" date="2022" name="bioRxiv">
        <title>Sequencing and chromosome-scale assembly of the giantPleurodeles waltlgenome.</title>
        <authorList>
            <person name="Brown T."/>
            <person name="Elewa A."/>
            <person name="Iarovenko S."/>
            <person name="Subramanian E."/>
            <person name="Araus A.J."/>
            <person name="Petzold A."/>
            <person name="Susuki M."/>
            <person name="Suzuki K.-i.T."/>
            <person name="Hayashi T."/>
            <person name="Toyoda A."/>
            <person name="Oliveira C."/>
            <person name="Osipova E."/>
            <person name="Leigh N.D."/>
            <person name="Simon A."/>
            <person name="Yun M.H."/>
        </authorList>
    </citation>
    <scope>NUCLEOTIDE SEQUENCE</scope>
    <source>
        <strain evidence="40">20211129_DDA</strain>
        <tissue evidence="40">Liver</tissue>
    </source>
</reference>
<evidence type="ECO:0000256" key="25">
    <source>
        <dbReference type="ARBA" id="ARBA00042682"/>
    </source>
</evidence>
<keyword evidence="6" id="KW-0964">Secreted</keyword>
<dbReference type="PANTHER" id="PTHR46032">
    <property type="entry name" value="ALPHA-2,3-SIALYLTRANSFERASE ST3GAL I ISOFORM X1"/>
    <property type="match status" value="1"/>
</dbReference>
<comment type="pathway">
    <text evidence="4">Glycolipid biosynthesis.</text>
</comment>
<evidence type="ECO:0000256" key="31">
    <source>
        <dbReference type="ARBA" id="ARBA00047509"/>
    </source>
</evidence>